<evidence type="ECO:0000313" key="6">
    <source>
        <dbReference type="EMBL" id="MET4578732.1"/>
    </source>
</evidence>
<dbReference type="EMBL" id="JBEPSH010000007">
    <property type="protein sequence ID" value="MET4578732.1"/>
    <property type="molecule type" value="Genomic_DNA"/>
</dbReference>
<dbReference type="RefSeq" id="WP_354446209.1">
    <property type="nucleotide sequence ID" value="NZ_JBEPSH010000007.1"/>
</dbReference>
<feature type="domain" description="HTH iclR-type" evidence="4">
    <location>
        <begin position="10"/>
        <end position="70"/>
    </location>
</feature>
<dbReference type="Pfam" id="PF09339">
    <property type="entry name" value="HTH_IclR"/>
    <property type="match status" value="1"/>
</dbReference>
<dbReference type="PROSITE" id="PS51077">
    <property type="entry name" value="HTH_ICLR"/>
    <property type="match status" value="1"/>
</dbReference>
<evidence type="ECO:0000313" key="7">
    <source>
        <dbReference type="Proteomes" id="UP001549320"/>
    </source>
</evidence>
<evidence type="ECO:0000259" key="4">
    <source>
        <dbReference type="PROSITE" id="PS51077"/>
    </source>
</evidence>
<feature type="domain" description="IclR-ED" evidence="5">
    <location>
        <begin position="71"/>
        <end position="252"/>
    </location>
</feature>
<keyword evidence="7" id="KW-1185">Reference proteome</keyword>
<reference evidence="6 7" key="1">
    <citation type="submission" date="2024-06" db="EMBL/GenBank/DDBJ databases">
        <title>Sorghum-associated microbial communities from plants grown in Nebraska, USA.</title>
        <authorList>
            <person name="Schachtman D."/>
        </authorList>
    </citation>
    <scope>NUCLEOTIDE SEQUENCE [LARGE SCALE GENOMIC DNA]</scope>
    <source>
        <strain evidence="6 7">2709</strain>
    </source>
</reference>
<evidence type="ECO:0000256" key="2">
    <source>
        <dbReference type="ARBA" id="ARBA00023125"/>
    </source>
</evidence>
<dbReference type="InterPro" id="IPR050707">
    <property type="entry name" value="HTH_MetabolicPath_Reg"/>
</dbReference>
<dbReference type="InterPro" id="IPR005471">
    <property type="entry name" value="Tscrpt_reg_IclR_N"/>
</dbReference>
<accession>A0ABV2QCG8</accession>
<dbReference type="InterPro" id="IPR029016">
    <property type="entry name" value="GAF-like_dom_sf"/>
</dbReference>
<dbReference type="Gene3D" id="3.30.450.40">
    <property type="match status" value="1"/>
</dbReference>
<evidence type="ECO:0000256" key="3">
    <source>
        <dbReference type="ARBA" id="ARBA00023163"/>
    </source>
</evidence>
<dbReference type="SUPFAM" id="SSF46785">
    <property type="entry name" value="Winged helix' DNA-binding domain"/>
    <property type="match status" value="1"/>
</dbReference>
<gene>
    <name evidence="6" type="ORF">ABIE13_003848</name>
</gene>
<evidence type="ECO:0000256" key="1">
    <source>
        <dbReference type="ARBA" id="ARBA00023015"/>
    </source>
</evidence>
<keyword evidence="1" id="KW-0805">Transcription regulation</keyword>
<dbReference type="PANTHER" id="PTHR30136">
    <property type="entry name" value="HELIX-TURN-HELIX TRANSCRIPTIONAL REGULATOR, ICLR FAMILY"/>
    <property type="match status" value="1"/>
</dbReference>
<dbReference type="InterPro" id="IPR014757">
    <property type="entry name" value="Tscrpt_reg_IclR_C"/>
</dbReference>
<comment type="caution">
    <text evidence="6">The sequence shown here is derived from an EMBL/GenBank/DDBJ whole genome shotgun (WGS) entry which is preliminary data.</text>
</comment>
<keyword evidence="3" id="KW-0804">Transcription</keyword>
<dbReference type="SUPFAM" id="SSF55781">
    <property type="entry name" value="GAF domain-like"/>
    <property type="match status" value="1"/>
</dbReference>
<dbReference type="PROSITE" id="PS51078">
    <property type="entry name" value="ICLR_ED"/>
    <property type="match status" value="1"/>
</dbReference>
<dbReference type="InterPro" id="IPR036388">
    <property type="entry name" value="WH-like_DNA-bd_sf"/>
</dbReference>
<protein>
    <submittedName>
        <fullName evidence="6">IclR family pca regulon transcriptional regulator</fullName>
    </submittedName>
</protein>
<dbReference type="Gene3D" id="1.10.10.10">
    <property type="entry name" value="Winged helix-like DNA-binding domain superfamily/Winged helix DNA-binding domain"/>
    <property type="match status" value="1"/>
</dbReference>
<evidence type="ECO:0000259" key="5">
    <source>
        <dbReference type="PROSITE" id="PS51078"/>
    </source>
</evidence>
<keyword evidence="2" id="KW-0238">DNA-binding</keyword>
<dbReference type="PANTHER" id="PTHR30136:SF34">
    <property type="entry name" value="TRANSCRIPTIONAL REGULATOR"/>
    <property type="match status" value="1"/>
</dbReference>
<sequence length="252" mass="28161">MATPESESFVRTFARGLRVIEVMGQSTGRQNIAQLSEASELPRTVVRRFLLTLIDLGFVKTDEKDYWLTPKVLRLGMTYLYTLPFWRQSQLVLEELGTRMKQSCAVSVLDDGDIVYIQRFHTKRILAFSPSIGSRLPAYSVSMGRVLLSGLPGDQLQTYLDTTRFTPLTPRTETDKTRLNAVISKVRGQGYAWSDAEYDESISGLAVPIKDHAGSIIAAINVSLISGEFSEDQAKAEFLPLLKLAASRLKEH</sequence>
<organism evidence="6 7">
    <name type="scientific">Ottowia thiooxydans</name>
    <dbReference type="NCBI Taxonomy" id="219182"/>
    <lineage>
        <taxon>Bacteria</taxon>
        <taxon>Pseudomonadati</taxon>
        <taxon>Pseudomonadota</taxon>
        <taxon>Betaproteobacteria</taxon>
        <taxon>Burkholderiales</taxon>
        <taxon>Comamonadaceae</taxon>
        <taxon>Ottowia</taxon>
    </lineage>
</organism>
<dbReference type="Proteomes" id="UP001549320">
    <property type="component" value="Unassembled WGS sequence"/>
</dbReference>
<dbReference type="SMART" id="SM00346">
    <property type="entry name" value="HTH_ICLR"/>
    <property type="match status" value="1"/>
</dbReference>
<name>A0ABV2QCG8_9BURK</name>
<dbReference type="Pfam" id="PF01614">
    <property type="entry name" value="IclR_C"/>
    <property type="match status" value="1"/>
</dbReference>
<dbReference type="InterPro" id="IPR036390">
    <property type="entry name" value="WH_DNA-bd_sf"/>
</dbReference>
<proteinExistence type="predicted"/>